<feature type="chain" id="PRO_5045904426" evidence="5">
    <location>
        <begin position="20"/>
        <end position="1015"/>
    </location>
</feature>
<feature type="domain" description="Fibronectin type-III" evidence="7">
    <location>
        <begin position="579"/>
        <end position="665"/>
    </location>
</feature>
<dbReference type="Pfam" id="PF00041">
    <property type="entry name" value="fn3"/>
    <property type="match status" value="1"/>
</dbReference>
<name>A0ABN8AWQ2_CHISP</name>
<dbReference type="SMART" id="SM00409">
    <property type="entry name" value="IG"/>
    <property type="match status" value="3"/>
</dbReference>
<sequence>MAFIFLQLLVLGVIAAAAGDEKITWLTPPRGVVPCVVADEGRVQRRPPPPLNADDQPRSRGPRSFGGENSAEVVRKRNGTEGVYQCSVQRRSGVVLGYSVHWKFAFIDKQFTLHPENSTARAGSPHVITCDIASGPIAAVSWLRNGQTLPRNERYVFLDTQLVFTDVRKEDAGVYKCVATNTYLNKTRSSRSGWLEVLDPQDTEPAILPLEDQVNITAPRFARVQLLCPVLGWPRPKITWEFTSPGSRTAILESTDEVLVLISLEFDLEGVYRCIVDGHSHLSKVFSVLVTEPISIILPPVSKEVIRASTVRFNCSASGRPAPTITWYKDGRLLQLGGRFNMRSSTSGNRYQLVVGGVTSADAGVYQCFASNAVSTVSSWAALAVTGARAAAPPRARCWPMGGAVLLRWEEPRANVMAYMVHTTLPGYPGSPHNRTEETIPVTEPLKTYSFQVRAFIQGTEKNVATDMSDAVSCQGQGVPVRILKQSEESIMVSWKEFVEKTPGVAQWILQYRPVNSTNEHNITLPGRAYNYTLHVTAEEPIEIRLLGSMSEDWLPMNLTFLPWIPTKGQDDAGKASAIPVDVRVSQIKQREFTVRWHYEGPETTFIVCVKKFDGASKCIESVNTTMTVDELEPDTKYLVDVAAKTAGSKPGPSSTSIAVTTPIDGPDFFKDLTWKLLNATTVRVSWNAPPAKYTVLYSSKLDVPVELWDSVATDENTALIHGIDTTKDTYVMVTGYDPLVYSTVKTISAQTPESEVVWWWTRSGVGVRWSGAGRVLRYSQNLTRSLDAWPTVRVRGHTLELTDLDPSLPTYVMVATLSGKNEVFNIPVRPKDTSSSLYVGLGIGAGVVIACALAVVAVCIWRRRKRTGSPHRSRRRNITSNEDEDEEAAEMKTVGGRLANGGGSKDAGEPLLNGHVHITENPQSKTPNGKMKKGVIPFDLSRYEDPDTTLETVLDDRSVSYDLLDTSRRPESEDQLPGNNSFPKLPDDNMNSELNRSAFHLDNSKIQPTLQPNG</sequence>
<protein>
    <submittedName>
        <fullName evidence="8">Uncharacterized protein</fullName>
    </submittedName>
</protein>
<keyword evidence="4" id="KW-0472">Membrane</keyword>
<reference evidence="8" key="1">
    <citation type="submission" date="2021-12" db="EMBL/GenBank/DDBJ databases">
        <authorList>
            <person name="King R."/>
        </authorList>
    </citation>
    <scope>NUCLEOTIDE SEQUENCE</scope>
</reference>
<keyword evidence="2" id="KW-1015">Disulfide bond</keyword>
<dbReference type="CDD" id="cd00096">
    <property type="entry name" value="Ig"/>
    <property type="match status" value="1"/>
</dbReference>
<feature type="region of interest" description="Disordered" evidence="3">
    <location>
        <begin position="967"/>
        <end position="1015"/>
    </location>
</feature>
<evidence type="ECO:0000256" key="2">
    <source>
        <dbReference type="ARBA" id="ARBA00023157"/>
    </source>
</evidence>
<keyword evidence="9" id="KW-1185">Reference proteome</keyword>
<feature type="domain" description="Ig-like" evidence="6">
    <location>
        <begin position="293"/>
        <end position="384"/>
    </location>
</feature>
<keyword evidence="5" id="KW-0732">Signal</keyword>
<feature type="signal peptide" evidence="5">
    <location>
        <begin position="1"/>
        <end position="19"/>
    </location>
</feature>
<feature type="region of interest" description="Disordered" evidence="3">
    <location>
        <begin position="43"/>
        <end position="72"/>
    </location>
</feature>
<dbReference type="PANTHER" id="PTHR44170">
    <property type="entry name" value="PROTEIN SIDEKICK"/>
    <property type="match status" value="1"/>
</dbReference>
<keyword evidence="4" id="KW-1133">Transmembrane helix</keyword>
<dbReference type="Pfam" id="PF13927">
    <property type="entry name" value="Ig_3"/>
    <property type="match status" value="1"/>
</dbReference>
<dbReference type="Gene3D" id="2.60.40.10">
    <property type="entry name" value="Immunoglobulins"/>
    <property type="match status" value="3"/>
</dbReference>
<dbReference type="SMART" id="SM00406">
    <property type="entry name" value="IGv"/>
    <property type="match status" value="2"/>
</dbReference>
<keyword evidence="1" id="KW-0677">Repeat</keyword>
<dbReference type="InterPro" id="IPR003598">
    <property type="entry name" value="Ig_sub2"/>
</dbReference>
<dbReference type="InterPro" id="IPR036116">
    <property type="entry name" value="FN3_sf"/>
</dbReference>
<dbReference type="PROSITE" id="PS50835">
    <property type="entry name" value="IG_LIKE"/>
    <property type="match status" value="3"/>
</dbReference>
<feature type="region of interest" description="Disordered" evidence="3">
    <location>
        <begin position="870"/>
        <end position="934"/>
    </location>
</feature>
<dbReference type="InterPro" id="IPR003961">
    <property type="entry name" value="FN3_dom"/>
</dbReference>
<feature type="domain" description="Ig-like" evidence="6">
    <location>
        <begin position="205"/>
        <end position="291"/>
    </location>
</feature>
<dbReference type="InterPro" id="IPR003599">
    <property type="entry name" value="Ig_sub"/>
</dbReference>
<evidence type="ECO:0000256" key="4">
    <source>
        <dbReference type="SAM" id="Phobius"/>
    </source>
</evidence>
<keyword evidence="4" id="KW-0812">Transmembrane</keyword>
<evidence type="ECO:0000256" key="1">
    <source>
        <dbReference type="ARBA" id="ARBA00022737"/>
    </source>
</evidence>
<accession>A0ABN8AWQ2</accession>
<evidence type="ECO:0000259" key="7">
    <source>
        <dbReference type="PROSITE" id="PS50853"/>
    </source>
</evidence>
<evidence type="ECO:0000259" key="6">
    <source>
        <dbReference type="PROSITE" id="PS50835"/>
    </source>
</evidence>
<evidence type="ECO:0000256" key="5">
    <source>
        <dbReference type="SAM" id="SignalP"/>
    </source>
</evidence>
<feature type="compositionally biased region" description="Polar residues" evidence="3">
    <location>
        <begin position="1005"/>
        <end position="1015"/>
    </location>
</feature>
<dbReference type="InterPro" id="IPR007110">
    <property type="entry name" value="Ig-like_dom"/>
</dbReference>
<evidence type="ECO:0000313" key="9">
    <source>
        <dbReference type="Proteomes" id="UP001153292"/>
    </source>
</evidence>
<gene>
    <name evidence="8" type="ORF">CHILSU_LOCUS2113</name>
</gene>
<dbReference type="Pfam" id="PF07679">
    <property type="entry name" value="I-set"/>
    <property type="match status" value="1"/>
</dbReference>
<dbReference type="InterPro" id="IPR013783">
    <property type="entry name" value="Ig-like_fold"/>
</dbReference>
<dbReference type="CDD" id="cd00063">
    <property type="entry name" value="FN3"/>
    <property type="match status" value="1"/>
</dbReference>
<feature type="domain" description="Ig-like" evidence="6">
    <location>
        <begin position="109"/>
        <end position="189"/>
    </location>
</feature>
<dbReference type="PROSITE" id="PS50853">
    <property type="entry name" value="FN3"/>
    <property type="match status" value="1"/>
</dbReference>
<dbReference type="SUPFAM" id="SSF48726">
    <property type="entry name" value="Immunoglobulin"/>
    <property type="match status" value="3"/>
</dbReference>
<dbReference type="InterPro" id="IPR013098">
    <property type="entry name" value="Ig_I-set"/>
</dbReference>
<feature type="transmembrane region" description="Helical" evidence="4">
    <location>
        <begin position="838"/>
        <end position="862"/>
    </location>
</feature>
<dbReference type="SMART" id="SM00060">
    <property type="entry name" value="FN3"/>
    <property type="match status" value="4"/>
</dbReference>
<evidence type="ECO:0000313" key="8">
    <source>
        <dbReference type="EMBL" id="CAH0398987.1"/>
    </source>
</evidence>
<dbReference type="SUPFAM" id="SSF49265">
    <property type="entry name" value="Fibronectin type III"/>
    <property type="match status" value="2"/>
</dbReference>
<dbReference type="SMART" id="SM00408">
    <property type="entry name" value="IGc2"/>
    <property type="match status" value="3"/>
</dbReference>
<dbReference type="InterPro" id="IPR036179">
    <property type="entry name" value="Ig-like_dom_sf"/>
</dbReference>
<dbReference type="InterPro" id="IPR013106">
    <property type="entry name" value="Ig_V-set"/>
</dbReference>
<organism evidence="8 9">
    <name type="scientific">Chilo suppressalis</name>
    <name type="common">Asiatic rice borer moth</name>
    <dbReference type="NCBI Taxonomy" id="168631"/>
    <lineage>
        <taxon>Eukaryota</taxon>
        <taxon>Metazoa</taxon>
        <taxon>Ecdysozoa</taxon>
        <taxon>Arthropoda</taxon>
        <taxon>Hexapoda</taxon>
        <taxon>Insecta</taxon>
        <taxon>Pterygota</taxon>
        <taxon>Neoptera</taxon>
        <taxon>Endopterygota</taxon>
        <taxon>Lepidoptera</taxon>
        <taxon>Glossata</taxon>
        <taxon>Ditrysia</taxon>
        <taxon>Pyraloidea</taxon>
        <taxon>Crambidae</taxon>
        <taxon>Crambinae</taxon>
        <taxon>Chilo</taxon>
    </lineage>
</organism>
<dbReference type="EMBL" id="OU963906">
    <property type="protein sequence ID" value="CAH0398987.1"/>
    <property type="molecule type" value="Genomic_DNA"/>
</dbReference>
<dbReference type="PANTHER" id="PTHR44170:SF6">
    <property type="entry name" value="CONTACTIN"/>
    <property type="match status" value="1"/>
</dbReference>
<dbReference type="Proteomes" id="UP001153292">
    <property type="component" value="Chromosome 13"/>
</dbReference>
<proteinExistence type="predicted"/>
<evidence type="ECO:0000256" key="3">
    <source>
        <dbReference type="SAM" id="MobiDB-lite"/>
    </source>
</evidence>